<feature type="transmembrane region" description="Helical" evidence="10">
    <location>
        <begin position="86"/>
        <end position="109"/>
    </location>
</feature>
<dbReference type="PRINTS" id="PR01806">
    <property type="entry name" value="VIRFACTRMVIN"/>
</dbReference>
<evidence type="ECO:0000256" key="8">
    <source>
        <dbReference type="ARBA" id="ARBA00060041"/>
    </source>
</evidence>
<feature type="transmembrane region" description="Helical" evidence="10">
    <location>
        <begin position="343"/>
        <end position="361"/>
    </location>
</feature>
<feature type="transmembrane region" description="Helical" evidence="10">
    <location>
        <begin position="366"/>
        <end position="388"/>
    </location>
</feature>
<comment type="subcellular location">
    <subcellularLocation>
        <location evidence="1">Cell membrane</location>
        <topology evidence="1">Multi-pass membrane protein</topology>
    </subcellularLocation>
</comment>
<evidence type="ECO:0000313" key="12">
    <source>
        <dbReference type="Proteomes" id="UP000018914"/>
    </source>
</evidence>
<feature type="transmembrane region" description="Helical" evidence="10">
    <location>
        <begin position="256"/>
        <end position="276"/>
    </location>
</feature>
<feature type="transmembrane region" description="Helical" evidence="10">
    <location>
        <begin position="188"/>
        <end position="207"/>
    </location>
</feature>
<dbReference type="EMBL" id="CP007028">
    <property type="protein sequence ID" value="AHE95983.1"/>
    <property type="molecule type" value="Genomic_DNA"/>
</dbReference>
<protein>
    <submittedName>
        <fullName evidence="11">Virulence factor MVIN family protein</fullName>
    </submittedName>
</protein>
<feature type="transmembrane region" description="Helical" evidence="10">
    <location>
        <begin position="129"/>
        <end position="148"/>
    </location>
</feature>
<keyword evidence="3 10" id="KW-0812">Transmembrane</keyword>
<accession>W0DG13</accession>
<dbReference type="GO" id="GO:0005886">
    <property type="term" value="C:plasma membrane"/>
    <property type="evidence" value="ECO:0007669"/>
    <property type="project" value="UniProtKB-SubCell"/>
</dbReference>
<comment type="function">
    <text evidence="8">Involved in peptidoglycan biosynthesis. Transports lipid-linked peptidoglycan precursors from the inner to the outer leaflet of the cytoplasmic membrane.</text>
</comment>
<evidence type="ECO:0000256" key="4">
    <source>
        <dbReference type="ARBA" id="ARBA00022960"/>
    </source>
</evidence>
<dbReference type="Pfam" id="PF03023">
    <property type="entry name" value="MurJ"/>
    <property type="match status" value="1"/>
</dbReference>
<dbReference type="PATRIC" id="fig|75906.3.peg.777"/>
<feature type="transmembrane region" description="Helical" evidence="10">
    <location>
        <begin position="228"/>
        <end position="244"/>
    </location>
</feature>
<gene>
    <name evidence="11" type="ORF">THERU_04005</name>
</gene>
<dbReference type="OrthoDB" id="9771019at2"/>
<dbReference type="InterPro" id="IPR004268">
    <property type="entry name" value="MurJ"/>
</dbReference>
<dbReference type="GO" id="GO:0008360">
    <property type="term" value="P:regulation of cell shape"/>
    <property type="evidence" value="ECO:0007669"/>
    <property type="project" value="UniProtKB-KW"/>
</dbReference>
<dbReference type="GO" id="GO:0009252">
    <property type="term" value="P:peptidoglycan biosynthetic process"/>
    <property type="evidence" value="ECO:0007669"/>
    <property type="project" value="UniProtKB-KW"/>
</dbReference>
<evidence type="ECO:0000256" key="7">
    <source>
        <dbReference type="ARBA" id="ARBA00023136"/>
    </source>
</evidence>
<reference evidence="11 12" key="1">
    <citation type="submission" date="2013-12" db="EMBL/GenBank/DDBJ databases">
        <authorList>
            <consortium name="DOE Joint Genome Institute"/>
            <person name="Eisen J."/>
            <person name="Huntemann M."/>
            <person name="Han J."/>
            <person name="Chen A."/>
            <person name="Kyrpides N."/>
            <person name="Mavromatis K."/>
            <person name="Markowitz V."/>
            <person name="Palaniappan K."/>
            <person name="Ivanova N."/>
            <person name="Schaumberg A."/>
            <person name="Pati A."/>
            <person name="Liolios K."/>
            <person name="Nordberg H.P."/>
            <person name="Cantor M.N."/>
            <person name="Hua S.X."/>
            <person name="Woyke T."/>
        </authorList>
    </citation>
    <scope>NUCLEOTIDE SEQUENCE [LARGE SCALE GENOMIC DNA]</scope>
    <source>
        <strain evidence="11 12">DSM 23557</strain>
    </source>
</reference>
<name>W0DG13_9AQUI</name>
<keyword evidence="6 10" id="KW-1133">Transmembrane helix</keyword>
<dbReference type="eggNOG" id="COG0728">
    <property type="taxonomic scope" value="Bacteria"/>
</dbReference>
<feature type="transmembrane region" description="Helical" evidence="10">
    <location>
        <begin position="160"/>
        <end position="182"/>
    </location>
</feature>
<evidence type="ECO:0000256" key="6">
    <source>
        <dbReference type="ARBA" id="ARBA00022989"/>
    </source>
</evidence>
<keyword evidence="12" id="KW-1185">Reference proteome</keyword>
<dbReference type="RefSeq" id="WP_025305977.1">
    <property type="nucleotide sequence ID" value="NZ_CP007028.1"/>
</dbReference>
<evidence type="ECO:0000256" key="3">
    <source>
        <dbReference type="ARBA" id="ARBA00022692"/>
    </source>
</evidence>
<evidence type="ECO:0000256" key="2">
    <source>
        <dbReference type="ARBA" id="ARBA00022475"/>
    </source>
</evidence>
<evidence type="ECO:0000256" key="10">
    <source>
        <dbReference type="SAM" id="Phobius"/>
    </source>
</evidence>
<evidence type="ECO:0000256" key="1">
    <source>
        <dbReference type="ARBA" id="ARBA00004651"/>
    </source>
</evidence>
<feature type="transmembrane region" description="Helical" evidence="10">
    <location>
        <begin position="46"/>
        <end position="74"/>
    </location>
</feature>
<evidence type="ECO:0000256" key="5">
    <source>
        <dbReference type="ARBA" id="ARBA00022984"/>
    </source>
</evidence>
<evidence type="ECO:0000313" key="11">
    <source>
        <dbReference type="EMBL" id="AHE95983.1"/>
    </source>
</evidence>
<keyword evidence="5" id="KW-0573">Peptidoglycan synthesis</keyword>
<evidence type="ECO:0000256" key="9">
    <source>
        <dbReference type="ARBA" id="ARBA00061532"/>
    </source>
</evidence>
<keyword evidence="2" id="KW-1003">Cell membrane</keyword>
<feature type="transmembrane region" description="Helical" evidence="10">
    <location>
        <begin position="21"/>
        <end position="40"/>
    </location>
</feature>
<feature type="transmembrane region" description="Helical" evidence="10">
    <location>
        <begin position="394"/>
        <end position="420"/>
    </location>
</feature>
<dbReference type="PANTHER" id="PTHR42925">
    <property type="entry name" value="MULTIDRUG AND TOXIN EFFLUX PROTEIN MATE FAMILY"/>
    <property type="match status" value="1"/>
</dbReference>
<proteinExistence type="inferred from homology"/>
<dbReference type="STRING" id="75906.THERU_04005"/>
<dbReference type="KEGG" id="trd:THERU_04005"/>
<keyword evidence="7 10" id="KW-0472">Membrane</keyword>
<sequence length="426" mass="48506">MLKLKPESIRHAIIKTSTINLLARGFGYLKHLAIAILLGFSYQTDAFFMALSLLGIFLIFVDVFDSIGVPQLVFARMKSEEEFKKLAGLLLTFTTILAFSLTFVALVGIPLLSKVAVGFDQRTKEATELHLLLLLPYLFLNFFFHHFGAVLRSLRYFTPYFIGEFILSFFSFLFIVLGLYLFHSPLVLPISLSLSQLMATLYIIFVGKEFLHFSFFIDERVKEILRHFVFLSALYGVFHLFILVDRAFASLLGEKGVSALTYGSMVAFALRSVLRLEHMAITSLSETKASIQTLNKFLKFSFVVSLPVMLFLFFFPEIPVKLLFGHGKFTQTDVELTATATKYYAISLFLVLAWTILYRAFQIINWLLPVFFIALIGILINGFFNYLFVVVYKLGIAGICLGTFFAYSFLCGVSYGILIWRLKMEK</sequence>
<dbReference type="AlphaFoldDB" id="W0DG13"/>
<dbReference type="PANTHER" id="PTHR42925:SF1">
    <property type="entry name" value="VIRULENCE FACTOR MVIN"/>
    <property type="match status" value="1"/>
</dbReference>
<organism evidence="12">
    <name type="scientific">Thermocrinis ruber</name>
    <dbReference type="NCBI Taxonomy" id="75906"/>
    <lineage>
        <taxon>Bacteria</taxon>
        <taxon>Pseudomonadati</taxon>
        <taxon>Aquificota</taxon>
        <taxon>Aquificia</taxon>
        <taxon>Aquificales</taxon>
        <taxon>Aquificaceae</taxon>
        <taxon>Thermocrinis</taxon>
    </lineage>
</organism>
<dbReference type="InterPro" id="IPR047135">
    <property type="entry name" value="YsiQ"/>
</dbReference>
<dbReference type="Proteomes" id="UP000018914">
    <property type="component" value="Chromosome"/>
</dbReference>
<comment type="similarity">
    <text evidence="9">Belongs to the MurJ/MviN family.</text>
</comment>
<keyword evidence="4" id="KW-0133">Cell shape</keyword>
<feature type="transmembrane region" description="Helical" evidence="10">
    <location>
        <begin position="297"/>
        <end position="315"/>
    </location>
</feature>
<dbReference type="HOGENOM" id="CLU_643933_0_0_0"/>